<dbReference type="PROSITE" id="PS00794">
    <property type="entry name" value="HPPK"/>
    <property type="match status" value="1"/>
</dbReference>
<evidence type="ECO:0000256" key="5">
    <source>
        <dbReference type="ARBA" id="ARBA00022741"/>
    </source>
</evidence>
<dbReference type="EC" id="2.7.6.3" evidence="3"/>
<dbReference type="EMBL" id="LZRT01000107">
    <property type="protein sequence ID" value="OUM85333.1"/>
    <property type="molecule type" value="Genomic_DNA"/>
</dbReference>
<dbReference type="GO" id="GO:0005524">
    <property type="term" value="F:ATP binding"/>
    <property type="evidence" value="ECO:0007669"/>
    <property type="project" value="UniProtKB-KW"/>
</dbReference>
<dbReference type="NCBIfam" id="TIGR01498">
    <property type="entry name" value="folK"/>
    <property type="match status" value="1"/>
</dbReference>
<evidence type="ECO:0000256" key="4">
    <source>
        <dbReference type="ARBA" id="ARBA00022679"/>
    </source>
</evidence>
<organism evidence="10 11">
    <name type="scientific">Bacillus thermozeamaize</name>
    <dbReference type="NCBI Taxonomy" id="230954"/>
    <lineage>
        <taxon>Bacteria</taxon>
        <taxon>Bacillati</taxon>
        <taxon>Bacillota</taxon>
        <taxon>Bacilli</taxon>
        <taxon>Bacillales</taxon>
        <taxon>Bacillaceae</taxon>
        <taxon>Bacillus</taxon>
    </lineage>
</organism>
<dbReference type="Proteomes" id="UP000196475">
    <property type="component" value="Unassembled WGS sequence"/>
</dbReference>
<accession>A0A1Y3PDF5</accession>
<dbReference type="UniPathway" id="UPA00077">
    <property type="reaction ID" value="UER00155"/>
</dbReference>
<dbReference type="AlphaFoldDB" id="A0A1Y3PDF5"/>
<evidence type="ECO:0000256" key="3">
    <source>
        <dbReference type="ARBA" id="ARBA00013253"/>
    </source>
</evidence>
<evidence type="ECO:0000313" key="11">
    <source>
        <dbReference type="Proteomes" id="UP000196475"/>
    </source>
</evidence>
<sequence>MGSNLGDREENLRSALRMLSKENVLRILGCSALYETEPVGYRPQPPFLNAVVCVETGLDPDRLLDYLLQVEQLHRRQRTIRWGPRTLDLDILLYGGQKVRSHRLIIPHPRLFERPFVLVPLLDLAAWLCEPVRQAAREALSFLGREGVVRYKDAGWAARSSMAQN</sequence>
<comment type="catalytic activity">
    <reaction evidence="1">
        <text>6-hydroxymethyl-7,8-dihydropterin + ATP = (7,8-dihydropterin-6-yl)methyl diphosphate + AMP + H(+)</text>
        <dbReference type="Rhea" id="RHEA:11412"/>
        <dbReference type="ChEBI" id="CHEBI:15378"/>
        <dbReference type="ChEBI" id="CHEBI:30616"/>
        <dbReference type="ChEBI" id="CHEBI:44841"/>
        <dbReference type="ChEBI" id="CHEBI:72950"/>
        <dbReference type="ChEBI" id="CHEBI:456215"/>
        <dbReference type="EC" id="2.7.6.3"/>
    </reaction>
</comment>
<evidence type="ECO:0000256" key="1">
    <source>
        <dbReference type="ARBA" id="ARBA00000198"/>
    </source>
</evidence>
<name>A0A1Y3PDF5_9BACI</name>
<dbReference type="PANTHER" id="PTHR43071:SF1">
    <property type="entry name" value="2-AMINO-4-HYDROXY-6-HYDROXYMETHYLDIHYDROPTERIDINE PYROPHOSPHOKINASE"/>
    <property type="match status" value="1"/>
</dbReference>
<dbReference type="InterPro" id="IPR035907">
    <property type="entry name" value="Hppk_sf"/>
</dbReference>
<comment type="pathway">
    <text evidence="2">Cofactor biosynthesis; tetrahydrofolate biosynthesis; 2-amino-4-hydroxy-6-hydroxymethyl-7,8-dihydropteridine diphosphate from 7,8-dihydroneopterin triphosphate: step 4/4.</text>
</comment>
<dbReference type="Gene3D" id="3.30.70.560">
    <property type="entry name" value="7,8-Dihydro-6-hydroxymethylpterin-pyrophosphokinase HPPK"/>
    <property type="match status" value="1"/>
</dbReference>
<dbReference type="GO" id="GO:0016301">
    <property type="term" value="F:kinase activity"/>
    <property type="evidence" value="ECO:0007669"/>
    <property type="project" value="UniProtKB-KW"/>
</dbReference>
<protein>
    <recommendedName>
        <fullName evidence="3">2-amino-4-hydroxy-6-hydroxymethyldihydropteridine diphosphokinase</fullName>
        <ecNumber evidence="3">2.7.6.3</ecNumber>
    </recommendedName>
</protein>
<dbReference type="CDD" id="cd00483">
    <property type="entry name" value="HPPK"/>
    <property type="match status" value="1"/>
</dbReference>
<keyword evidence="6 10" id="KW-0418">Kinase</keyword>
<dbReference type="GO" id="GO:0046654">
    <property type="term" value="P:tetrahydrofolate biosynthetic process"/>
    <property type="evidence" value="ECO:0007669"/>
    <property type="project" value="UniProtKB-UniPathway"/>
</dbReference>
<evidence type="ECO:0000256" key="6">
    <source>
        <dbReference type="ARBA" id="ARBA00022777"/>
    </source>
</evidence>
<comment type="caution">
    <text evidence="10">The sequence shown here is derived from an EMBL/GenBank/DDBJ whole genome shotgun (WGS) entry which is preliminary data.</text>
</comment>
<dbReference type="SUPFAM" id="SSF55083">
    <property type="entry name" value="6-hydroxymethyl-7,8-dihydropterin pyrophosphokinase, HPPK"/>
    <property type="match status" value="1"/>
</dbReference>
<keyword evidence="8" id="KW-0289">Folate biosynthesis</keyword>
<keyword evidence="4" id="KW-0808">Transferase</keyword>
<dbReference type="PANTHER" id="PTHR43071">
    <property type="entry name" value="2-AMINO-4-HYDROXY-6-HYDROXYMETHYLDIHYDROPTERIDINE PYROPHOSPHOKINASE"/>
    <property type="match status" value="1"/>
</dbReference>
<reference evidence="11" key="1">
    <citation type="submission" date="2016-06" db="EMBL/GenBank/DDBJ databases">
        <authorList>
            <person name="Nascimento L."/>
            <person name="Pereira R.V."/>
            <person name="Martins L.F."/>
            <person name="Quaggio R.B."/>
            <person name="Silva A.M."/>
            <person name="Setubal J.C."/>
        </authorList>
    </citation>
    <scope>NUCLEOTIDE SEQUENCE [LARGE SCALE GENOMIC DNA]</scope>
</reference>
<evidence type="ECO:0000313" key="10">
    <source>
        <dbReference type="EMBL" id="OUM85333.1"/>
    </source>
</evidence>
<evidence type="ECO:0000256" key="7">
    <source>
        <dbReference type="ARBA" id="ARBA00022840"/>
    </source>
</evidence>
<evidence type="ECO:0000256" key="2">
    <source>
        <dbReference type="ARBA" id="ARBA00005051"/>
    </source>
</evidence>
<proteinExistence type="predicted"/>
<dbReference type="Pfam" id="PF01288">
    <property type="entry name" value="HPPK"/>
    <property type="match status" value="1"/>
</dbReference>
<feature type="domain" description="7,8-dihydro-6-hydroxymethylpterin-pyrophosphokinase" evidence="9">
    <location>
        <begin position="81"/>
        <end position="92"/>
    </location>
</feature>
<evidence type="ECO:0000256" key="8">
    <source>
        <dbReference type="ARBA" id="ARBA00022909"/>
    </source>
</evidence>
<gene>
    <name evidence="10" type="ORF">BAA01_14670</name>
</gene>
<evidence type="ECO:0000259" key="9">
    <source>
        <dbReference type="PROSITE" id="PS00794"/>
    </source>
</evidence>
<dbReference type="InterPro" id="IPR000550">
    <property type="entry name" value="Hppk"/>
</dbReference>
<dbReference type="GO" id="GO:0003848">
    <property type="term" value="F:2-amino-4-hydroxy-6-hydroxymethyldihydropteridine diphosphokinase activity"/>
    <property type="evidence" value="ECO:0007669"/>
    <property type="project" value="UniProtKB-EC"/>
</dbReference>
<keyword evidence="7" id="KW-0067">ATP-binding</keyword>
<dbReference type="GO" id="GO:0046656">
    <property type="term" value="P:folic acid biosynthetic process"/>
    <property type="evidence" value="ECO:0007669"/>
    <property type="project" value="UniProtKB-KW"/>
</dbReference>
<keyword evidence="5" id="KW-0547">Nucleotide-binding</keyword>